<name>A0A6H2GTN8_9BACL</name>
<proteinExistence type="predicted"/>
<evidence type="ECO:0000313" key="3">
    <source>
        <dbReference type="Proteomes" id="UP000502136"/>
    </source>
</evidence>
<dbReference type="Proteomes" id="UP000502136">
    <property type="component" value="Chromosome"/>
</dbReference>
<keyword evidence="3" id="KW-1185">Reference proteome</keyword>
<protein>
    <submittedName>
        <fullName evidence="2">DUF485 domain-containing protein</fullName>
    </submittedName>
</protein>
<evidence type="ECO:0000313" key="2">
    <source>
        <dbReference type="EMBL" id="QJC50755.1"/>
    </source>
</evidence>
<evidence type="ECO:0000256" key="1">
    <source>
        <dbReference type="SAM" id="Phobius"/>
    </source>
</evidence>
<dbReference type="KEGG" id="palr:HGI30_03660"/>
<dbReference type="Pfam" id="PF04341">
    <property type="entry name" value="DUF485"/>
    <property type="match status" value="1"/>
</dbReference>
<dbReference type="EMBL" id="CP051428">
    <property type="protein sequence ID" value="QJC50755.1"/>
    <property type="molecule type" value="Genomic_DNA"/>
</dbReference>
<accession>A0A6H2GTN8</accession>
<organism evidence="2 3">
    <name type="scientific">Paenibacillus albicereus</name>
    <dbReference type="NCBI Taxonomy" id="2726185"/>
    <lineage>
        <taxon>Bacteria</taxon>
        <taxon>Bacillati</taxon>
        <taxon>Bacillota</taxon>
        <taxon>Bacilli</taxon>
        <taxon>Bacillales</taxon>
        <taxon>Paenibacillaceae</taxon>
        <taxon>Paenibacillus</taxon>
    </lineage>
</organism>
<keyword evidence="1" id="KW-0812">Transmembrane</keyword>
<dbReference type="AlphaFoldDB" id="A0A6H2GTN8"/>
<sequence>MSKLTYTDVAHSDSFRRLLRKKKQFLLPMSVFFLAFYFTLPLLTAFSTVLNEPALGPVSWAWVLASAQFIMTWALCMIYTRRAARFDEMVEQIKAEVAERGQAPEKKGRKTS</sequence>
<dbReference type="PANTHER" id="PTHR38441:SF1">
    <property type="entry name" value="MEMBRANE PROTEIN"/>
    <property type="match status" value="1"/>
</dbReference>
<dbReference type="RefSeq" id="WP_168906410.1">
    <property type="nucleotide sequence ID" value="NZ_CP051428.1"/>
</dbReference>
<keyword evidence="1" id="KW-0472">Membrane</keyword>
<keyword evidence="1" id="KW-1133">Transmembrane helix</keyword>
<dbReference type="PANTHER" id="PTHR38441">
    <property type="entry name" value="INTEGRAL MEMBRANE PROTEIN-RELATED"/>
    <property type="match status" value="1"/>
</dbReference>
<reference evidence="2 3" key="1">
    <citation type="submission" date="2020-04" db="EMBL/GenBank/DDBJ databases">
        <title>Novel Paenibacillus strain UniB2 isolated from commercial digestive syrup.</title>
        <authorList>
            <person name="Thorat V."/>
            <person name="Kirdat K."/>
            <person name="Tiwarekar B."/>
            <person name="Yadav A."/>
        </authorList>
    </citation>
    <scope>NUCLEOTIDE SEQUENCE [LARGE SCALE GENOMIC DNA]</scope>
    <source>
        <strain evidence="2 3">UniB2</strain>
    </source>
</reference>
<feature type="transmembrane region" description="Helical" evidence="1">
    <location>
        <begin position="59"/>
        <end position="79"/>
    </location>
</feature>
<feature type="transmembrane region" description="Helical" evidence="1">
    <location>
        <begin position="25"/>
        <end position="47"/>
    </location>
</feature>
<gene>
    <name evidence="2" type="ORF">HGI30_03660</name>
</gene>
<dbReference type="InterPro" id="IPR007436">
    <property type="entry name" value="DUF485"/>
</dbReference>